<dbReference type="SMART" id="SM00388">
    <property type="entry name" value="HisKA"/>
    <property type="match status" value="1"/>
</dbReference>
<evidence type="ECO:0000313" key="12">
    <source>
        <dbReference type="EMBL" id="TMR06529.1"/>
    </source>
</evidence>
<feature type="domain" description="Signal transduction histidine kinase dimerisation/phosphoacceptor" evidence="11">
    <location>
        <begin position="187"/>
        <end position="251"/>
    </location>
</feature>
<dbReference type="Pfam" id="PF08448">
    <property type="entry name" value="PAS_4"/>
    <property type="match status" value="1"/>
</dbReference>
<protein>
    <recommendedName>
        <fullName evidence="3">histidine kinase</fullName>
        <ecNumber evidence="3">2.7.13.3</ecNumber>
    </recommendedName>
</protein>
<evidence type="ECO:0000256" key="7">
    <source>
        <dbReference type="ARBA" id="ARBA00022840"/>
    </source>
</evidence>
<dbReference type="GO" id="GO:0005524">
    <property type="term" value="F:ATP binding"/>
    <property type="evidence" value="ECO:0007669"/>
    <property type="project" value="UniProtKB-KW"/>
</dbReference>
<dbReference type="InterPro" id="IPR003661">
    <property type="entry name" value="HisK_dim/P_dom"/>
</dbReference>
<dbReference type="Gene3D" id="1.10.287.130">
    <property type="match status" value="1"/>
</dbReference>
<keyword evidence="4" id="KW-0808">Transferase</keyword>
<feature type="compositionally biased region" description="Low complexity" evidence="10">
    <location>
        <begin position="281"/>
        <end position="291"/>
    </location>
</feature>
<dbReference type="Gene3D" id="3.30.450.20">
    <property type="entry name" value="PAS domain"/>
    <property type="match status" value="1"/>
</dbReference>
<dbReference type="AlphaFoldDB" id="A0A5C4JJH0"/>
<dbReference type="CDD" id="cd00082">
    <property type="entry name" value="HisKA"/>
    <property type="match status" value="1"/>
</dbReference>
<name>A0A5C4JJH0_9ACTN</name>
<comment type="subcellular location">
    <subcellularLocation>
        <location evidence="2">Cell membrane</location>
    </subcellularLocation>
</comment>
<dbReference type="GO" id="GO:0005886">
    <property type="term" value="C:plasma membrane"/>
    <property type="evidence" value="ECO:0007669"/>
    <property type="project" value="UniProtKB-SubCell"/>
</dbReference>
<feature type="region of interest" description="Disordered" evidence="10">
    <location>
        <begin position="272"/>
        <end position="339"/>
    </location>
</feature>
<dbReference type="OrthoDB" id="9808408at2"/>
<evidence type="ECO:0000313" key="13">
    <source>
        <dbReference type="Proteomes" id="UP000309174"/>
    </source>
</evidence>
<dbReference type="GO" id="GO:0000156">
    <property type="term" value="F:phosphorelay response regulator activity"/>
    <property type="evidence" value="ECO:0007669"/>
    <property type="project" value="TreeGrafter"/>
</dbReference>
<accession>A0A5C4JJH0</accession>
<feature type="compositionally biased region" description="Basic residues" evidence="10">
    <location>
        <begin position="317"/>
        <end position="339"/>
    </location>
</feature>
<evidence type="ECO:0000259" key="11">
    <source>
        <dbReference type="SMART" id="SM00388"/>
    </source>
</evidence>
<dbReference type="InterPro" id="IPR035965">
    <property type="entry name" value="PAS-like_dom_sf"/>
</dbReference>
<keyword evidence="5" id="KW-0547">Nucleotide-binding</keyword>
<dbReference type="SUPFAM" id="SSF47384">
    <property type="entry name" value="Homodimeric domain of signal transducing histidine kinase"/>
    <property type="match status" value="1"/>
</dbReference>
<sequence length="339" mass="37689">MLEVDMAAVFDMEPVACAVISPELVFVAVNQAYERLAGPRDRLIGRNVFEALPGGLSGKNARHWQAALDWVPAEGVPYVMPWGRYDLQVPGRPGQYERRYWSTVDAPLLGPDGKVALIIHRIEDITAFIEQVHDVQPSGSAQPEGLLAAEIELYARSRELQEVNERLRHARAQERHAIAALEETVERQRQEVTDASHDLRNPLTGLQTRLEDALCDPDIDSRQVLNAALQDAERLSDIVADLLELARMDAGTPVSTEPVDLSRLVRDTLAARPLPACPRHPSSGPGRGARLPPSPAPPAEQPGGQRRTARPNPDRGIRHHRKRSRGPPGHRRRARYPRR</sequence>
<dbReference type="InterPro" id="IPR013656">
    <property type="entry name" value="PAS_4"/>
</dbReference>
<dbReference type="PANTHER" id="PTHR42878">
    <property type="entry name" value="TWO-COMPONENT HISTIDINE KINASE"/>
    <property type="match status" value="1"/>
</dbReference>
<dbReference type="GO" id="GO:0000155">
    <property type="term" value="F:phosphorelay sensor kinase activity"/>
    <property type="evidence" value="ECO:0007669"/>
    <property type="project" value="InterPro"/>
</dbReference>
<gene>
    <name evidence="12" type="ORF">ETD83_04130</name>
</gene>
<feature type="coiled-coil region" evidence="9">
    <location>
        <begin position="164"/>
        <end position="198"/>
    </location>
</feature>
<dbReference type="SUPFAM" id="SSF55785">
    <property type="entry name" value="PYP-like sensor domain (PAS domain)"/>
    <property type="match status" value="1"/>
</dbReference>
<evidence type="ECO:0000256" key="9">
    <source>
        <dbReference type="SAM" id="Coils"/>
    </source>
</evidence>
<comment type="caution">
    <text evidence="12">The sequence shown here is derived from an EMBL/GenBank/DDBJ whole genome shotgun (WGS) entry which is preliminary data.</text>
</comment>
<reference evidence="12 13" key="1">
    <citation type="submission" date="2019-05" db="EMBL/GenBank/DDBJ databases">
        <title>Draft genome sequence of Actinomadura sp. 14C53.</title>
        <authorList>
            <person name="Saricaoglu S."/>
            <person name="Isik K."/>
        </authorList>
    </citation>
    <scope>NUCLEOTIDE SEQUENCE [LARGE SCALE GENOMIC DNA]</scope>
    <source>
        <strain evidence="12 13">14C53</strain>
    </source>
</reference>
<dbReference type="GO" id="GO:0007234">
    <property type="term" value="P:osmosensory signaling via phosphorelay pathway"/>
    <property type="evidence" value="ECO:0007669"/>
    <property type="project" value="TreeGrafter"/>
</dbReference>
<keyword evidence="13" id="KW-1185">Reference proteome</keyword>
<dbReference type="PANTHER" id="PTHR42878:SF7">
    <property type="entry name" value="SENSOR HISTIDINE KINASE GLRK"/>
    <property type="match status" value="1"/>
</dbReference>
<evidence type="ECO:0000256" key="6">
    <source>
        <dbReference type="ARBA" id="ARBA00022777"/>
    </source>
</evidence>
<keyword evidence="7" id="KW-0067">ATP-binding</keyword>
<dbReference type="InterPro" id="IPR050351">
    <property type="entry name" value="BphY/WalK/GraS-like"/>
</dbReference>
<keyword evidence="9" id="KW-0175">Coiled coil</keyword>
<keyword evidence="6" id="KW-0418">Kinase</keyword>
<dbReference type="GO" id="GO:0030295">
    <property type="term" value="F:protein kinase activator activity"/>
    <property type="evidence" value="ECO:0007669"/>
    <property type="project" value="TreeGrafter"/>
</dbReference>
<keyword evidence="8" id="KW-0902">Two-component regulatory system</keyword>
<evidence type="ECO:0000256" key="1">
    <source>
        <dbReference type="ARBA" id="ARBA00000085"/>
    </source>
</evidence>
<proteinExistence type="predicted"/>
<dbReference type="EC" id="2.7.13.3" evidence="3"/>
<dbReference type="Pfam" id="PF00512">
    <property type="entry name" value="HisKA"/>
    <property type="match status" value="1"/>
</dbReference>
<comment type="catalytic activity">
    <reaction evidence="1">
        <text>ATP + protein L-histidine = ADP + protein N-phospho-L-histidine.</text>
        <dbReference type="EC" id="2.7.13.3"/>
    </reaction>
</comment>
<dbReference type="Proteomes" id="UP000309174">
    <property type="component" value="Unassembled WGS sequence"/>
</dbReference>
<evidence type="ECO:0000256" key="3">
    <source>
        <dbReference type="ARBA" id="ARBA00012438"/>
    </source>
</evidence>
<evidence type="ECO:0000256" key="10">
    <source>
        <dbReference type="SAM" id="MobiDB-lite"/>
    </source>
</evidence>
<evidence type="ECO:0000256" key="5">
    <source>
        <dbReference type="ARBA" id="ARBA00022741"/>
    </source>
</evidence>
<dbReference type="InterPro" id="IPR036097">
    <property type="entry name" value="HisK_dim/P_sf"/>
</dbReference>
<evidence type="ECO:0000256" key="4">
    <source>
        <dbReference type="ARBA" id="ARBA00022679"/>
    </source>
</evidence>
<dbReference type="EMBL" id="VCKW01000013">
    <property type="protein sequence ID" value="TMR06529.1"/>
    <property type="molecule type" value="Genomic_DNA"/>
</dbReference>
<organism evidence="12 13">
    <name type="scientific">Actinomadura soli</name>
    <dbReference type="NCBI Taxonomy" id="2508997"/>
    <lineage>
        <taxon>Bacteria</taxon>
        <taxon>Bacillati</taxon>
        <taxon>Actinomycetota</taxon>
        <taxon>Actinomycetes</taxon>
        <taxon>Streptosporangiales</taxon>
        <taxon>Thermomonosporaceae</taxon>
        <taxon>Actinomadura</taxon>
    </lineage>
</organism>
<evidence type="ECO:0000256" key="2">
    <source>
        <dbReference type="ARBA" id="ARBA00004236"/>
    </source>
</evidence>
<evidence type="ECO:0000256" key="8">
    <source>
        <dbReference type="ARBA" id="ARBA00023012"/>
    </source>
</evidence>